<protein>
    <recommendedName>
        <fullName evidence="6">Zinc finger DksA/TraR C4-type domain-containing protein</fullName>
    </recommendedName>
</protein>
<keyword evidence="1" id="KW-0479">Metal-binding</keyword>
<keyword evidence="3" id="KW-0862">Zinc</keyword>
<keyword evidence="2" id="KW-0863">Zinc-finger</keyword>
<dbReference type="SUPFAM" id="SSF109635">
    <property type="entry name" value="DnaK suppressor protein DksA, alpha-hairpin domain"/>
    <property type="match status" value="1"/>
</dbReference>
<evidence type="ECO:0000256" key="2">
    <source>
        <dbReference type="ARBA" id="ARBA00022771"/>
    </source>
</evidence>
<reference evidence="8" key="1">
    <citation type="submission" date="2017-09" db="EMBL/GenBank/DDBJ databases">
        <title>Depth-based differentiation of microbial function through sediment-hosted aquifers and enrichment of novel symbionts in the deep terrestrial subsurface.</title>
        <authorList>
            <person name="Probst A.J."/>
            <person name="Ladd B."/>
            <person name="Jarett J.K."/>
            <person name="Geller-Mcgrath D.E."/>
            <person name="Sieber C.M.K."/>
            <person name="Emerson J.B."/>
            <person name="Anantharaman K."/>
            <person name="Thomas B.C."/>
            <person name="Malmstrom R."/>
            <person name="Stieglmeier M."/>
            <person name="Klingl A."/>
            <person name="Woyke T."/>
            <person name="Ryan C.M."/>
            <person name="Banfield J.F."/>
        </authorList>
    </citation>
    <scope>NUCLEOTIDE SEQUENCE [LARGE SCALE GENOMIC DNA]</scope>
</reference>
<comment type="caution">
    <text evidence="7">The sequence shown here is derived from an EMBL/GenBank/DDBJ whole genome shotgun (WGS) entry which is preliminary data.</text>
</comment>
<dbReference type="EMBL" id="PFWT01000023">
    <property type="protein sequence ID" value="PJA45892.1"/>
    <property type="molecule type" value="Genomic_DNA"/>
</dbReference>
<dbReference type="PANTHER" id="PTHR33823">
    <property type="entry name" value="RNA POLYMERASE-BINDING TRANSCRIPTION FACTOR DKSA-RELATED"/>
    <property type="match status" value="1"/>
</dbReference>
<evidence type="ECO:0000313" key="8">
    <source>
        <dbReference type="Proteomes" id="UP000231263"/>
    </source>
</evidence>
<dbReference type="PROSITE" id="PS51128">
    <property type="entry name" value="ZF_DKSA_2"/>
    <property type="match status" value="1"/>
</dbReference>
<organism evidence="7 8">
    <name type="scientific">Candidatus Uhrbacteria bacterium CG_4_9_14_3_um_filter_41_35</name>
    <dbReference type="NCBI Taxonomy" id="1975034"/>
    <lineage>
        <taxon>Bacteria</taxon>
        <taxon>Candidatus Uhriibacteriota</taxon>
    </lineage>
</organism>
<evidence type="ECO:0000259" key="6">
    <source>
        <dbReference type="Pfam" id="PF01258"/>
    </source>
</evidence>
<dbReference type="GO" id="GO:0008270">
    <property type="term" value="F:zinc ion binding"/>
    <property type="evidence" value="ECO:0007669"/>
    <property type="project" value="UniProtKB-KW"/>
</dbReference>
<sequence>MNKQSLDEMRVILTAEKEKLENELSRFAHRNTKAVTTDFDTDYPDFGEGEDENASEIATYSNNLSLESELEKSLRDVTSALKLVENGTYGKCKYCKADISEARLKARPTASSCIACKKTLTQEL</sequence>
<feature type="domain" description="Zinc finger DksA/TraR C4-type" evidence="6">
    <location>
        <begin position="87"/>
        <end position="118"/>
    </location>
</feature>
<accession>A0A2M7XDI5</accession>
<feature type="zinc finger region" description="dksA C4-type" evidence="4">
    <location>
        <begin position="92"/>
        <end position="116"/>
    </location>
</feature>
<dbReference type="InterPro" id="IPR037187">
    <property type="entry name" value="DnaK_N"/>
</dbReference>
<dbReference type="PANTHER" id="PTHR33823:SF2">
    <property type="entry name" value="RNA POLYMERASE-BINDING TRANSCRIPTION FACTOR DKSA"/>
    <property type="match status" value="1"/>
</dbReference>
<evidence type="ECO:0000256" key="4">
    <source>
        <dbReference type="PROSITE-ProRule" id="PRU00510"/>
    </source>
</evidence>
<proteinExistence type="predicted"/>
<dbReference type="Proteomes" id="UP000231263">
    <property type="component" value="Unassembled WGS sequence"/>
</dbReference>
<dbReference type="InterPro" id="IPR000962">
    <property type="entry name" value="Znf_DskA_TraR"/>
</dbReference>
<evidence type="ECO:0000256" key="1">
    <source>
        <dbReference type="ARBA" id="ARBA00022723"/>
    </source>
</evidence>
<evidence type="ECO:0000313" key="7">
    <source>
        <dbReference type="EMBL" id="PJA45892.1"/>
    </source>
</evidence>
<name>A0A2M7XDI5_9BACT</name>
<dbReference type="SUPFAM" id="SSF57716">
    <property type="entry name" value="Glucocorticoid receptor-like (DNA-binding domain)"/>
    <property type="match status" value="1"/>
</dbReference>
<evidence type="ECO:0000256" key="5">
    <source>
        <dbReference type="SAM" id="Coils"/>
    </source>
</evidence>
<dbReference type="AlphaFoldDB" id="A0A2M7XDI5"/>
<gene>
    <name evidence="7" type="ORF">CO173_04235</name>
</gene>
<evidence type="ECO:0000256" key="3">
    <source>
        <dbReference type="ARBA" id="ARBA00022833"/>
    </source>
</evidence>
<dbReference type="Pfam" id="PF01258">
    <property type="entry name" value="zf-dskA_traR"/>
    <property type="match status" value="1"/>
</dbReference>
<feature type="coiled-coil region" evidence="5">
    <location>
        <begin position="3"/>
        <end position="30"/>
    </location>
</feature>
<keyword evidence="5" id="KW-0175">Coiled coil</keyword>
<dbReference type="Gene3D" id="1.20.120.910">
    <property type="entry name" value="DksA, coiled-coil domain"/>
    <property type="match status" value="1"/>
</dbReference>